<protein>
    <submittedName>
        <fullName evidence="3">Uncharacterized protein</fullName>
    </submittedName>
</protein>
<sequence>MADRLALSRELLRCQLDDLDIFLRNARRMELPSLPSMPKEEREQVPVAPLDSAEILEAQLQNVQSVLSDMQGPEAMSSLSLQVGHSRDDLLASLPAGSLERFLPPRAIQRGGQPSPKPGTLAFAPRSLCTLAQADPLAKQVYNPDAEHQHYAGLFDLDIERSFKAWSACARRTRILKRQKREENSRRWMGKKARAQALWNLVAGLYGFVETYQPLSQPHSLPRGARICEPGGRFGAFLSCSDKGMCKVLFDGLEEAELLAAAELQTVRSGAHPYAASVAFLAWALHTVTEMQLRTNRLRSELAYHRAWGKIGRALMTMTSFTEKRLAVKLTLRRWRSFVAQKESERHRVQQLAKAFKAWFEALVTVKYNNIMDQLERAQAELQEIRQQGEKAEWRTDKMKERLEEMFYMEVDLWCTWVLGAWRWAAQLQRADQHFALQARLARAQQTLKLSEAFGQVGVTFAKPHFQAWVTMVKQDRTRRRLAAQWFYGVSSETMEKIFNAWRGLKHAEYQRVSEELRRKEQDLRELHTLSSHLYVFSEQSCQRATRMESALLAAERAMELSGHRGDDLERQALELQQQVHQHEEANELQRQQYEAQMDQRFEAQRTAALQHLQVLRAELSASEDQQVHLHQELGALRQQSEEKLRSELEAAMAQEAREREEQEEERAAAERRAKLEEAEVAEQQRRAALAREHQLAMRKREEAQLARAQAWRQKMAGQESPRAETVAEPPKVHASEEHEEVGSQGDDEEEASGYTRDEWMDFFQEEGLSEEELQALETLFDHLQMEGDIPVETLNEALNDPKLGIPAEQRESLLHFLHDVT</sequence>
<accession>A0ABP0HLL2</accession>
<evidence type="ECO:0000256" key="1">
    <source>
        <dbReference type="SAM" id="Coils"/>
    </source>
</evidence>
<evidence type="ECO:0000313" key="3">
    <source>
        <dbReference type="EMBL" id="CAK8990692.1"/>
    </source>
</evidence>
<feature type="compositionally biased region" description="Basic and acidic residues" evidence="2">
    <location>
        <begin position="656"/>
        <end position="680"/>
    </location>
</feature>
<reference evidence="3 4" key="1">
    <citation type="submission" date="2024-02" db="EMBL/GenBank/DDBJ databases">
        <authorList>
            <person name="Chen Y."/>
            <person name="Shah S."/>
            <person name="Dougan E. K."/>
            <person name="Thang M."/>
            <person name="Chan C."/>
        </authorList>
    </citation>
    <scope>NUCLEOTIDE SEQUENCE [LARGE SCALE GENOMIC DNA]</scope>
</reference>
<evidence type="ECO:0000256" key="2">
    <source>
        <dbReference type="SAM" id="MobiDB-lite"/>
    </source>
</evidence>
<dbReference type="EMBL" id="CAXAMN010000780">
    <property type="protein sequence ID" value="CAK8990692.1"/>
    <property type="molecule type" value="Genomic_DNA"/>
</dbReference>
<feature type="coiled-coil region" evidence="1">
    <location>
        <begin position="566"/>
        <end position="593"/>
    </location>
</feature>
<keyword evidence="1" id="KW-0175">Coiled coil</keyword>
<proteinExistence type="predicted"/>
<evidence type="ECO:0000313" key="4">
    <source>
        <dbReference type="Proteomes" id="UP001642484"/>
    </source>
</evidence>
<feature type="region of interest" description="Disordered" evidence="2">
    <location>
        <begin position="707"/>
        <end position="753"/>
    </location>
</feature>
<organism evidence="3 4">
    <name type="scientific">Durusdinium trenchii</name>
    <dbReference type="NCBI Taxonomy" id="1381693"/>
    <lineage>
        <taxon>Eukaryota</taxon>
        <taxon>Sar</taxon>
        <taxon>Alveolata</taxon>
        <taxon>Dinophyceae</taxon>
        <taxon>Suessiales</taxon>
        <taxon>Symbiodiniaceae</taxon>
        <taxon>Durusdinium</taxon>
    </lineage>
</organism>
<gene>
    <name evidence="3" type="ORF">CCMP2556_LOCUS2154</name>
</gene>
<name>A0ABP0HLL2_9DINO</name>
<feature type="coiled-coil region" evidence="1">
    <location>
        <begin position="368"/>
        <end position="395"/>
    </location>
</feature>
<feature type="region of interest" description="Disordered" evidence="2">
    <location>
        <begin position="650"/>
        <end position="680"/>
    </location>
</feature>
<comment type="caution">
    <text evidence="3">The sequence shown here is derived from an EMBL/GenBank/DDBJ whole genome shotgun (WGS) entry which is preliminary data.</text>
</comment>
<dbReference type="Proteomes" id="UP001642484">
    <property type="component" value="Unassembled WGS sequence"/>
</dbReference>
<keyword evidence="4" id="KW-1185">Reference proteome</keyword>